<organism evidence="3 4">
    <name type="scientific">Methyloceanibacter marginalis</name>
    <dbReference type="NCBI Taxonomy" id="1774971"/>
    <lineage>
        <taxon>Bacteria</taxon>
        <taxon>Pseudomonadati</taxon>
        <taxon>Pseudomonadota</taxon>
        <taxon>Alphaproteobacteria</taxon>
        <taxon>Hyphomicrobiales</taxon>
        <taxon>Hyphomicrobiaceae</taxon>
        <taxon>Methyloceanibacter</taxon>
    </lineage>
</organism>
<evidence type="ECO:0000259" key="2">
    <source>
        <dbReference type="Pfam" id="PF08327"/>
    </source>
</evidence>
<reference evidence="3 4" key="1">
    <citation type="journal article" date="2016" name="Environ. Microbiol.">
        <title>New Methyloceanibacter diversity from North Sea sediments includes methanotroph containing solely the soluble methane monooxygenase.</title>
        <authorList>
            <person name="Vekeman B."/>
            <person name="Kerckhof F.M."/>
            <person name="Cremers G."/>
            <person name="de Vos P."/>
            <person name="Vandamme P."/>
            <person name="Boon N."/>
            <person name="Op den Camp H.J."/>
            <person name="Heylen K."/>
        </authorList>
    </citation>
    <scope>NUCLEOTIDE SEQUENCE [LARGE SCALE GENOMIC DNA]</scope>
    <source>
        <strain evidence="3 4">R-67177</strain>
    </source>
</reference>
<proteinExistence type="inferred from homology"/>
<dbReference type="Gene3D" id="3.30.530.20">
    <property type="match status" value="1"/>
</dbReference>
<evidence type="ECO:0000313" key="4">
    <source>
        <dbReference type="Proteomes" id="UP000095042"/>
    </source>
</evidence>
<evidence type="ECO:0000313" key="3">
    <source>
        <dbReference type="EMBL" id="ODS03200.1"/>
    </source>
</evidence>
<dbReference type="RefSeq" id="WP_069623601.1">
    <property type="nucleotide sequence ID" value="NZ_LPWD01000149.1"/>
</dbReference>
<dbReference type="SUPFAM" id="SSF55961">
    <property type="entry name" value="Bet v1-like"/>
    <property type="match status" value="1"/>
</dbReference>
<dbReference type="CDD" id="cd07814">
    <property type="entry name" value="SRPBCC_CalC_Aha1-like"/>
    <property type="match status" value="1"/>
</dbReference>
<dbReference type="Proteomes" id="UP000095042">
    <property type="component" value="Unassembled WGS sequence"/>
</dbReference>
<name>A0A1E3WBU5_9HYPH</name>
<accession>A0A1E3WBU5</accession>
<sequence>MNDTQETTSTAPKFVISRTFKAPLDRVWKAWTEPEQMAQWWGPKGFSADVKTLDLRPGGMFHYRMLSPQGQEMWGRMVFREIVPEERLVFINSFSDPECGLTRHPMAPEWPLQMHTTISFTEADGKTTVTVEWLPYEATESECETFDEGRDSMQAGWTGTFEKLESHLDNA</sequence>
<dbReference type="AlphaFoldDB" id="A0A1E3WBU5"/>
<dbReference type="InterPro" id="IPR023393">
    <property type="entry name" value="START-like_dom_sf"/>
</dbReference>
<protein>
    <submittedName>
        <fullName evidence="3">Polyketide cyclase</fullName>
    </submittedName>
</protein>
<gene>
    <name evidence="3" type="ORF">AUC71_10925</name>
</gene>
<evidence type="ECO:0000256" key="1">
    <source>
        <dbReference type="ARBA" id="ARBA00006817"/>
    </source>
</evidence>
<dbReference type="EMBL" id="LPWD01000149">
    <property type="protein sequence ID" value="ODS03200.1"/>
    <property type="molecule type" value="Genomic_DNA"/>
</dbReference>
<comment type="similarity">
    <text evidence="1">Belongs to the AHA1 family.</text>
</comment>
<dbReference type="OrthoDB" id="9805228at2"/>
<dbReference type="InterPro" id="IPR013538">
    <property type="entry name" value="ASHA1/2-like_C"/>
</dbReference>
<keyword evidence="4" id="KW-1185">Reference proteome</keyword>
<feature type="domain" description="Activator of Hsp90 ATPase homologue 1/2-like C-terminal" evidence="2">
    <location>
        <begin position="21"/>
        <end position="168"/>
    </location>
</feature>
<comment type="caution">
    <text evidence="3">The sequence shown here is derived from an EMBL/GenBank/DDBJ whole genome shotgun (WGS) entry which is preliminary data.</text>
</comment>
<dbReference type="Pfam" id="PF08327">
    <property type="entry name" value="AHSA1"/>
    <property type="match status" value="1"/>
</dbReference>